<dbReference type="Gramene" id="ONIVA03G36400.1">
    <property type="protein sequence ID" value="ONIVA03G36400.1"/>
    <property type="gene ID" value="ONIVA03G36400"/>
</dbReference>
<dbReference type="EnsemblPlants" id="ONIVA03G36400.1">
    <property type="protein sequence ID" value="ONIVA03G36400.1"/>
    <property type="gene ID" value="ONIVA03G36400"/>
</dbReference>
<feature type="region of interest" description="Disordered" evidence="1">
    <location>
        <begin position="114"/>
        <end position="143"/>
    </location>
</feature>
<reference evidence="2" key="2">
    <citation type="submission" date="2018-04" db="EMBL/GenBank/DDBJ databases">
        <title>OnivRS2 (Oryza nivara Reference Sequence Version 2).</title>
        <authorList>
            <person name="Zhang J."/>
            <person name="Kudrna D."/>
            <person name="Lee S."/>
            <person name="Talag J."/>
            <person name="Rajasekar S."/>
            <person name="Welchert J."/>
            <person name="Hsing Y.-I."/>
            <person name="Wing R.A."/>
        </authorList>
    </citation>
    <scope>NUCLEOTIDE SEQUENCE [LARGE SCALE GENOMIC DNA]</scope>
    <source>
        <strain evidence="2">SL10</strain>
    </source>
</reference>
<sequence>MSTSRPVRRSPLASPPPCLPYLHPRRRPASVPAAFATAGESGGGDALPAAAVVSPATVMTPVVSLFSHIAPPKLAARQPPTQLPTQTRRRVREREEKGRGWERVMTWPADMWGPRRELRASGDEATSCGAAPSPYSPSTSVAR</sequence>
<organism evidence="2">
    <name type="scientific">Oryza nivara</name>
    <name type="common">Indian wild rice</name>
    <name type="synonym">Oryza sativa f. spontanea</name>
    <dbReference type="NCBI Taxonomy" id="4536"/>
    <lineage>
        <taxon>Eukaryota</taxon>
        <taxon>Viridiplantae</taxon>
        <taxon>Streptophyta</taxon>
        <taxon>Embryophyta</taxon>
        <taxon>Tracheophyta</taxon>
        <taxon>Spermatophyta</taxon>
        <taxon>Magnoliopsida</taxon>
        <taxon>Liliopsida</taxon>
        <taxon>Poales</taxon>
        <taxon>Poaceae</taxon>
        <taxon>BOP clade</taxon>
        <taxon>Oryzoideae</taxon>
        <taxon>Oryzeae</taxon>
        <taxon>Oryzinae</taxon>
        <taxon>Oryza</taxon>
    </lineage>
</organism>
<name>A0A0E0GU29_ORYNI</name>
<dbReference type="AlphaFoldDB" id="A0A0E0GU29"/>
<proteinExistence type="predicted"/>
<keyword evidence="3" id="KW-1185">Reference proteome</keyword>
<evidence type="ECO:0000313" key="2">
    <source>
        <dbReference type="EnsemblPlants" id="ONIVA03G36400.1"/>
    </source>
</evidence>
<protein>
    <submittedName>
        <fullName evidence="2">Uncharacterized protein</fullName>
    </submittedName>
</protein>
<feature type="region of interest" description="Disordered" evidence="1">
    <location>
        <begin position="73"/>
        <end position="99"/>
    </location>
</feature>
<dbReference type="Proteomes" id="UP000006591">
    <property type="component" value="Chromosome 3"/>
</dbReference>
<reference evidence="2" key="1">
    <citation type="submission" date="2015-04" db="UniProtKB">
        <authorList>
            <consortium name="EnsemblPlants"/>
        </authorList>
    </citation>
    <scope>IDENTIFICATION</scope>
    <source>
        <strain evidence="2">SL10</strain>
    </source>
</reference>
<feature type="region of interest" description="Disordered" evidence="1">
    <location>
        <begin position="1"/>
        <end position="25"/>
    </location>
</feature>
<evidence type="ECO:0000313" key="3">
    <source>
        <dbReference type="Proteomes" id="UP000006591"/>
    </source>
</evidence>
<evidence type="ECO:0000256" key="1">
    <source>
        <dbReference type="SAM" id="MobiDB-lite"/>
    </source>
</evidence>
<accession>A0A0E0GU29</accession>
<dbReference type="HOGENOM" id="CLU_1809305_0_0_1"/>